<dbReference type="EMBL" id="RAQO01000004">
    <property type="protein sequence ID" value="RKF20485.1"/>
    <property type="molecule type" value="Genomic_DNA"/>
</dbReference>
<comment type="similarity">
    <text evidence="1">Belongs to the 3-oxoacid CoA-transferase subunit B family.</text>
</comment>
<dbReference type="AlphaFoldDB" id="A0A420EIG6"/>
<dbReference type="NCBIfam" id="TIGR02428">
    <property type="entry name" value="pcaJ_scoB_fam"/>
    <property type="match status" value="1"/>
</dbReference>
<dbReference type="Pfam" id="PF01144">
    <property type="entry name" value="CoA_trans"/>
    <property type="match status" value="1"/>
</dbReference>
<dbReference type="OrthoDB" id="9778604at2"/>
<dbReference type="SUPFAM" id="SSF100950">
    <property type="entry name" value="NagB/RpiA/CoA transferase-like"/>
    <property type="match status" value="1"/>
</dbReference>
<sequence length="211" mass="22170">MSVDKRHWIAQRVAKELKNGDVVNLGIGLPSLVGNYVASNVELIIQSENGLLGLDGMANEDQADPDLVNAGGQAITAVEGACYFDSAMSFTIIRGGHVDVSILGALEVDQDANLANWLVPGKLAPGMGGAMDLVVGARTVIIAMEHTNKGKPKLLKRCSLPLTATGQVNLVVTEFGVFKPNTRGFEVLELAPNVSLEMAQAASQATLYVSA</sequence>
<evidence type="ECO:0000313" key="3">
    <source>
        <dbReference type="EMBL" id="RKF20485.1"/>
    </source>
</evidence>
<comment type="caution">
    <text evidence="3">The sequence shown here is derived from an EMBL/GenBank/DDBJ whole genome shotgun (WGS) entry which is preliminary data.</text>
</comment>
<protein>
    <submittedName>
        <fullName evidence="3">3-oxoacid CoA-transferase subunit B</fullName>
    </submittedName>
</protein>
<evidence type="ECO:0000256" key="1">
    <source>
        <dbReference type="ARBA" id="ARBA00007047"/>
    </source>
</evidence>
<dbReference type="InterPro" id="IPR037171">
    <property type="entry name" value="NagB/RpiA_transferase-like"/>
</dbReference>
<proteinExistence type="inferred from homology"/>
<dbReference type="PANTHER" id="PTHR13707">
    <property type="entry name" value="KETOACID-COENZYME A TRANSFERASE"/>
    <property type="match status" value="1"/>
</dbReference>
<dbReference type="PANTHER" id="PTHR13707:SF57">
    <property type="entry name" value="SUCCINYL-COA:3-KETOACID COENZYME A TRANSFERASE SUBUNIT B-RELATED"/>
    <property type="match status" value="1"/>
</dbReference>
<reference evidence="3 4" key="1">
    <citation type="submission" date="2018-09" db="EMBL/GenBank/DDBJ databases">
        <authorList>
            <person name="Wang Z."/>
        </authorList>
    </citation>
    <scope>NUCLEOTIDE SEQUENCE [LARGE SCALE GENOMIC DNA]</scope>
    <source>
        <strain evidence="3 4">ALS 81</strain>
    </source>
</reference>
<keyword evidence="2 3" id="KW-0808">Transferase</keyword>
<dbReference type="InterPro" id="IPR012791">
    <property type="entry name" value="3-oxoacid_CoA-transf_B"/>
</dbReference>
<keyword evidence="4" id="KW-1185">Reference proteome</keyword>
<evidence type="ECO:0000313" key="4">
    <source>
        <dbReference type="Proteomes" id="UP000286482"/>
    </source>
</evidence>
<dbReference type="Proteomes" id="UP000286482">
    <property type="component" value="Unassembled WGS sequence"/>
</dbReference>
<organism evidence="3 4">
    <name type="scientific">Alginatibacterium sediminis</name>
    <dbReference type="NCBI Taxonomy" id="2164068"/>
    <lineage>
        <taxon>Bacteria</taxon>
        <taxon>Pseudomonadati</taxon>
        <taxon>Pseudomonadota</taxon>
        <taxon>Gammaproteobacteria</taxon>
        <taxon>Alteromonadales</taxon>
        <taxon>Alteromonadaceae</taxon>
        <taxon>Alginatibacterium</taxon>
    </lineage>
</organism>
<evidence type="ECO:0000256" key="2">
    <source>
        <dbReference type="ARBA" id="ARBA00022679"/>
    </source>
</evidence>
<dbReference type="GO" id="GO:0008410">
    <property type="term" value="F:CoA-transferase activity"/>
    <property type="evidence" value="ECO:0007669"/>
    <property type="project" value="InterPro"/>
</dbReference>
<dbReference type="InterPro" id="IPR004165">
    <property type="entry name" value="CoA_trans_fam_I"/>
</dbReference>
<accession>A0A420EIG6</accession>
<dbReference type="SMART" id="SM00882">
    <property type="entry name" value="CoA_trans"/>
    <property type="match status" value="1"/>
</dbReference>
<gene>
    <name evidence="3" type="ORF">DBZ36_07325</name>
</gene>
<name>A0A420EIG6_9ALTE</name>
<dbReference type="Gene3D" id="3.40.1080.10">
    <property type="entry name" value="Glutaconate Coenzyme A-transferase"/>
    <property type="match status" value="1"/>
</dbReference>